<dbReference type="STRING" id="310780.SAMN05216267_101048"/>
<proteinExistence type="predicted"/>
<dbReference type="EMBL" id="FODD01000010">
    <property type="protein sequence ID" value="SEN78588.1"/>
    <property type="molecule type" value="Genomic_DNA"/>
</dbReference>
<reference evidence="2 3" key="1">
    <citation type="submission" date="2016-10" db="EMBL/GenBank/DDBJ databases">
        <authorList>
            <person name="de Groot N.N."/>
        </authorList>
    </citation>
    <scope>NUCLEOTIDE SEQUENCE [LARGE SCALE GENOMIC DNA]</scope>
    <source>
        <strain evidence="2 3">CGMCC 4.2026</strain>
    </source>
</reference>
<organism evidence="2 3">
    <name type="scientific">Actinacidiphila rubida</name>
    <dbReference type="NCBI Taxonomy" id="310780"/>
    <lineage>
        <taxon>Bacteria</taxon>
        <taxon>Bacillati</taxon>
        <taxon>Actinomycetota</taxon>
        <taxon>Actinomycetes</taxon>
        <taxon>Kitasatosporales</taxon>
        <taxon>Streptomycetaceae</taxon>
        <taxon>Actinacidiphila</taxon>
    </lineage>
</organism>
<accession>A0A1H8JEH3</accession>
<dbReference type="Proteomes" id="UP000181951">
    <property type="component" value="Unassembled WGS sequence"/>
</dbReference>
<sequence>MIDRLLVPALLAVVRALGVVYWFVWRRRRPEPVRDALVYRWTGGRHPCGGPFCDGCGRCPRP</sequence>
<evidence type="ECO:0000256" key="1">
    <source>
        <dbReference type="SAM" id="Phobius"/>
    </source>
</evidence>
<keyword evidence="1" id="KW-1133">Transmembrane helix</keyword>
<evidence type="ECO:0000313" key="3">
    <source>
        <dbReference type="Proteomes" id="UP000181951"/>
    </source>
</evidence>
<feature type="transmembrane region" description="Helical" evidence="1">
    <location>
        <begin position="6"/>
        <end position="24"/>
    </location>
</feature>
<dbReference type="RefSeq" id="WP_069461779.1">
    <property type="nucleotide sequence ID" value="NZ_MDCQ01000015.1"/>
</dbReference>
<name>A0A1H8JEH3_9ACTN</name>
<evidence type="ECO:0000313" key="2">
    <source>
        <dbReference type="EMBL" id="SEN78588.1"/>
    </source>
</evidence>
<keyword evidence="3" id="KW-1185">Reference proteome</keyword>
<dbReference type="AlphaFoldDB" id="A0A1H8JEH3"/>
<keyword evidence="1" id="KW-0472">Membrane</keyword>
<keyword evidence="1" id="KW-0812">Transmembrane</keyword>
<protein>
    <submittedName>
        <fullName evidence="2">Uncharacterized protein</fullName>
    </submittedName>
</protein>
<gene>
    <name evidence="2" type="ORF">SAMN05216267_101048</name>
</gene>